<proteinExistence type="predicted"/>
<dbReference type="EMBL" id="UOET01000181">
    <property type="protein sequence ID" value="VAW27978.1"/>
    <property type="molecule type" value="Genomic_DNA"/>
</dbReference>
<dbReference type="AlphaFoldDB" id="A0A3B0UBZ3"/>
<dbReference type="InterPro" id="IPR020568">
    <property type="entry name" value="Ribosomal_Su5_D2-typ_SF"/>
</dbReference>
<dbReference type="NCBIfam" id="NF040656">
    <property type="entry name" value="GHMP_GYDIA"/>
    <property type="match status" value="1"/>
</dbReference>
<dbReference type="GO" id="GO:0004496">
    <property type="term" value="F:mevalonate kinase activity"/>
    <property type="evidence" value="ECO:0007669"/>
    <property type="project" value="UniProtKB-EC"/>
</dbReference>
<reference evidence="1" key="1">
    <citation type="submission" date="2018-06" db="EMBL/GenBank/DDBJ databases">
        <authorList>
            <person name="Zhirakovskaya E."/>
        </authorList>
    </citation>
    <scope>NUCLEOTIDE SEQUENCE</scope>
</reference>
<dbReference type="Gene3D" id="3.30.230.10">
    <property type="match status" value="1"/>
</dbReference>
<dbReference type="EC" id="2.7.1.36" evidence="1"/>
<evidence type="ECO:0000313" key="1">
    <source>
        <dbReference type="EMBL" id="VAW27978.1"/>
    </source>
</evidence>
<sequence>MQQQQTWYAHGKLLITGEYLVMQGARALAIPVNRGQYMQVVATSAKNITRLLWTAHKPDGLWFRTEIALPELKILKTTNKLLAQKLVKILSVVRDLKPLFLDGMQCFDVETRLEFDTEFGFGSSSTLVANLAAWADVDAFALQQKALGGSGYDVACARVETPVFYQLTNDKPVVESAHWLPPFKDQIYFVYLGQKQRSDESVERFKKLAVYGKEEIQRISAIGEALVKAETLELFENLLSEHEKIMSAVLGIAPVKERLFKGYPGIVKSLGAWGGDFVLITNHSTDETFREQMKSRGFYTVFSWDELVLQK</sequence>
<name>A0A3B0UBZ3_9ZZZZ</name>
<gene>
    <name evidence="1" type="ORF">MNBD_BACTEROID07-1694</name>
</gene>
<protein>
    <submittedName>
        <fullName evidence="1">Mevalonate kinase</fullName>
        <ecNumber evidence="1">2.7.1.36</ecNumber>
    </submittedName>
</protein>
<organism evidence="1">
    <name type="scientific">hydrothermal vent metagenome</name>
    <dbReference type="NCBI Taxonomy" id="652676"/>
    <lineage>
        <taxon>unclassified sequences</taxon>
        <taxon>metagenomes</taxon>
        <taxon>ecological metagenomes</taxon>
    </lineage>
</organism>
<dbReference type="InterPro" id="IPR047765">
    <property type="entry name" value="GHMP_GYDIA-like"/>
</dbReference>
<accession>A0A3B0UBZ3</accession>
<dbReference type="InterPro" id="IPR014721">
    <property type="entry name" value="Ribsml_uS5_D2-typ_fold_subgr"/>
</dbReference>
<keyword evidence="1" id="KW-0808">Transferase</keyword>
<keyword evidence="1" id="KW-0418">Kinase</keyword>
<dbReference type="SUPFAM" id="SSF54211">
    <property type="entry name" value="Ribosomal protein S5 domain 2-like"/>
    <property type="match status" value="1"/>
</dbReference>